<dbReference type="PANTHER" id="PTHR11475">
    <property type="entry name" value="OXIDASE/PEROXIDASE"/>
    <property type="match status" value="1"/>
</dbReference>
<dbReference type="STRING" id="10195.A0A3M7P935"/>
<name>A0A3M7P935_BRAPC</name>
<dbReference type="GO" id="GO:0006979">
    <property type="term" value="P:response to oxidative stress"/>
    <property type="evidence" value="ECO:0007669"/>
    <property type="project" value="InterPro"/>
</dbReference>
<dbReference type="InterPro" id="IPR037120">
    <property type="entry name" value="Haem_peroxidase_sf_animal"/>
</dbReference>
<keyword evidence="3" id="KW-1185">Reference proteome</keyword>
<dbReference type="InterPro" id="IPR019791">
    <property type="entry name" value="Haem_peroxidase_animal"/>
</dbReference>
<keyword evidence="2" id="KW-0575">Peroxidase</keyword>
<dbReference type="GO" id="GO:0046872">
    <property type="term" value="F:metal ion binding"/>
    <property type="evidence" value="ECO:0007669"/>
    <property type="project" value="UniProtKB-KW"/>
</dbReference>
<dbReference type="PROSITE" id="PS50292">
    <property type="entry name" value="PEROXIDASE_3"/>
    <property type="match status" value="1"/>
</dbReference>
<dbReference type="GO" id="GO:0140825">
    <property type="term" value="F:lactoperoxidase activity"/>
    <property type="evidence" value="ECO:0007669"/>
    <property type="project" value="UniProtKB-EC"/>
</dbReference>
<protein>
    <submittedName>
        <fullName evidence="2">Peroxidasin</fullName>
        <ecNumber evidence="2">1.11.1.7</ecNumber>
    </submittedName>
</protein>
<accession>A0A3M7P935</accession>
<dbReference type="EMBL" id="REGN01012471">
    <property type="protein sequence ID" value="RMZ95290.1"/>
    <property type="molecule type" value="Genomic_DNA"/>
</dbReference>
<dbReference type="PANTHER" id="PTHR11475:SF58">
    <property type="entry name" value="PEROXIDASIN"/>
    <property type="match status" value="1"/>
</dbReference>
<dbReference type="PRINTS" id="PR00457">
    <property type="entry name" value="ANPEROXIDASE"/>
</dbReference>
<dbReference type="Proteomes" id="UP000276133">
    <property type="component" value="Unassembled WGS sequence"/>
</dbReference>
<evidence type="ECO:0000313" key="2">
    <source>
        <dbReference type="EMBL" id="RMZ95290.1"/>
    </source>
</evidence>
<keyword evidence="2" id="KW-0560">Oxidoreductase</keyword>
<keyword evidence="1" id="KW-0349">Heme</keyword>
<dbReference type="GO" id="GO:0020037">
    <property type="term" value="F:heme binding"/>
    <property type="evidence" value="ECO:0007669"/>
    <property type="project" value="InterPro"/>
</dbReference>
<sequence length="152" mass="17287">MFGKKIGEETRKIVGAQMQFITYELWLPYVLGQIGMRQLGTFKGYDQNIDPTMTNEFATAAFRFGHALIQPFTFRLNGSFQPIPEGNLLLRDSFFAPERYYHEGGIDPILRGLFGVAAKIKLPREIMNSELTEKLFHVSRTIALDLAALNIQ</sequence>
<evidence type="ECO:0000313" key="3">
    <source>
        <dbReference type="Proteomes" id="UP000276133"/>
    </source>
</evidence>
<dbReference type="AlphaFoldDB" id="A0A3M7P935"/>
<dbReference type="Pfam" id="PF03098">
    <property type="entry name" value="An_peroxidase"/>
    <property type="match status" value="1"/>
</dbReference>
<dbReference type="InterPro" id="IPR010255">
    <property type="entry name" value="Haem_peroxidase_sf"/>
</dbReference>
<dbReference type="SUPFAM" id="SSF48113">
    <property type="entry name" value="Heme-dependent peroxidases"/>
    <property type="match status" value="1"/>
</dbReference>
<dbReference type="EC" id="1.11.1.7" evidence="2"/>
<comment type="caution">
    <text evidence="2">The sequence shown here is derived from an EMBL/GenBank/DDBJ whole genome shotgun (WGS) entry which is preliminary data.</text>
</comment>
<keyword evidence="1" id="KW-0408">Iron</keyword>
<dbReference type="Gene3D" id="1.10.640.10">
    <property type="entry name" value="Haem peroxidase domain superfamily, animal type"/>
    <property type="match status" value="1"/>
</dbReference>
<organism evidence="2 3">
    <name type="scientific">Brachionus plicatilis</name>
    <name type="common">Marine rotifer</name>
    <name type="synonym">Brachionus muelleri</name>
    <dbReference type="NCBI Taxonomy" id="10195"/>
    <lineage>
        <taxon>Eukaryota</taxon>
        <taxon>Metazoa</taxon>
        <taxon>Spiralia</taxon>
        <taxon>Gnathifera</taxon>
        <taxon>Rotifera</taxon>
        <taxon>Eurotatoria</taxon>
        <taxon>Monogononta</taxon>
        <taxon>Pseudotrocha</taxon>
        <taxon>Ploima</taxon>
        <taxon>Brachionidae</taxon>
        <taxon>Brachionus</taxon>
    </lineage>
</organism>
<keyword evidence="1" id="KW-0479">Metal-binding</keyword>
<evidence type="ECO:0000256" key="1">
    <source>
        <dbReference type="PIRSR" id="PIRSR619791-2"/>
    </source>
</evidence>
<reference evidence="2 3" key="1">
    <citation type="journal article" date="2018" name="Sci. Rep.">
        <title>Genomic signatures of local adaptation to the degree of environmental predictability in rotifers.</title>
        <authorList>
            <person name="Franch-Gras L."/>
            <person name="Hahn C."/>
            <person name="Garcia-Roger E.M."/>
            <person name="Carmona M.J."/>
            <person name="Serra M."/>
            <person name="Gomez A."/>
        </authorList>
    </citation>
    <scope>NUCLEOTIDE SEQUENCE [LARGE SCALE GENOMIC DNA]</scope>
    <source>
        <strain evidence="2">HYR1</strain>
    </source>
</reference>
<proteinExistence type="predicted"/>
<gene>
    <name evidence="2" type="ORF">BpHYR1_045937</name>
</gene>
<feature type="binding site" description="axial binding residue" evidence="1">
    <location>
        <position position="66"/>
    </location>
    <ligand>
        <name>heme b</name>
        <dbReference type="ChEBI" id="CHEBI:60344"/>
    </ligand>
    <ligandPart>
        <name>Fe</name>
        <dbReference type="ChEBI" id="CHEBI:18248"/>
    </ligandPart>
</feature>
<dbReference type="OrthoDB" id="823504at2759"/>
<feature type="non-terminal residue" evidence="2">
    <location>
        <position position="152"/>
    </location>
</feature>